<evidence type="ECO:0000256" key="1">
    <source>
        <dbReference type="SAM" id="Phobius"/>
    </source>
</evidence>
<dbReference type="EMBL" id="JAIVFP010000001">
    <property type="protein sequence ID" value="MCI4683615.1"/>
    <property type="molecule type" value="Genomic_DNA"/>
</dbReference>
<keyword evidence="1" id="KW-0472">Membrane</keyword>
<dbReference type="Gene3D" id="1.20.120.1630">
    <property type="match status" value="1"/>
</dbReference>
<dbReference type="Pfam" id="PF06966">
    <property type="entry name" value="DUF1295"/>
    <property type="match status" value="1"/>
</dbReference>
<evidence type="ECO:0000313" key="2">
    <source>
        <dbReference type="EMBL" id="MCI4683615.1"/>
    </source>
</evidence>
<dbReference type="PANTHER" id="PTHR32251:SF17">
    <property type="entry name" value="STEROID 5-ALPHA REDUCTASE C-TERMINAL DOMAIN-CONTAINING PROTEIN"/>
    <property type="match status" value="1"/>
</dbReference>
<dbReference type="PANTHER" id="PTHR32251">
    <property type="entry name" value="3-OXO-5-ALPHA-STEROID 4-DEHYDROGENASE"/>
    <property type="match status" value="1"/>
</dbReference>
<organism evidence="2 3">
    <name type="scientific">Candidatus Rhodoblastus alkanivorans</name>
    <dbReference type="NCBI Taxonomy" id="2954117"/>
    <lineage>
        <taxon>Bacteria</taxon>
        <taxon>Pseudomonadati</taxon>
        <taxon>Pseudomonadota</taxon>
        <taxon>Alphaproteobacteria</taxon>
        <taxon>Hyphomicrobiales</taxon>
        <taxon>Rhodoblastaceae</taxon>
        <taxon>Rhodoblastus</taxon>
    </lineage>
</organism>
<protein>
    <submittedName>
        <fullName evidence="2">DUF1295 domain-containing protein</fullName>
    </submittedName>
</protein>
<name>A0ABS9Z845_9HYPH</name>
<reference evidence="2" key="1">
    <citation type="journal article" date="2022" name="ISME J.">
        <title>Identification of active gaseous-alkane degraders at natural gas seeps.</title>
        <authorList>
            <person name="Farhan Ul Haque M."/>
            <person name="Hernandez M."/>
            <person name="Crombie A.T."/>
            <person name="Murrell J.C."/>
        </authorList>
    </citation>
    <scope>NUCLEOTIDE SEQUENCE</scope>
    <source>
        <strain evidence="2">PC2</strain>
    </source>
</reference>
<feature type="transmembrane region" description="Helical" evidence="1">
    <location>
        <begin position="196"/>
        <end position="216"/>
    </location>
</feature>
<sequence>MSLAWLVRMRAGQSGWIDAIWSAATGLAGFSVALTPASSAPFGRRLLAAGLVLLWSLRLASHIFARTRGAGDDPRYAALAQEWGADFPRRLFVFLQIQAAAALPLVASIALTARAPRPFPDFFDIAGLFVAATALAGEALADAQLARFRRAAPRGAICEIGLWGASRHPNYFFEFLFWCAWPLIAFDRSGAFPQGWLALAAPIFIYWLLAHVSGVPPLEKHMRATRGAAFDDYARRVNVFFPGPRVNLLAPRSNGRRRNR</sequence>
<evidence type="ECO:0000313" key="3">
    <source>
        <dbReference type="Proteomes" id="UP001139104"/>
    </source>
</evidence>
<comment type="caution">
    <text evidence="2">The sequence shown here is derived from an EMBL/GenBank/DDBJ whole genome shotgun (WGS) entry which is preliminary data.</text>
</comment>
<feature type="transmembrane region" description="Helical" evidence="1">
    <location>
        <begin position="91"/>
        <end position="110"/>
    </location>
</feature>
<dbReference type="RefSeq" id="WP_243068866.1">
    <property type="nucleotide sequence ID" value="NZ_JAIVFK010000009.1"/>
</dbReference>
<dbReference type="Proteomes" id="UP001139104">
    <property type="component" value="Unassembled WGS sequence"/>
</dbReference>
<keyword evidence="1" id="KW-0812">Transmembrane</keyword>
<accession>A0ABS9Z845</accession>
<keyword evidence="3" id="KW-1185">Reference proteome</keyword>
<keyword evidence="1" id="KW-1133">Transmembrane helix</keyword>
<dbReference type="InterPro" id="IPR010721">
    <property type="entry name" value="UstE-like"/>
</dbReference>
<proteinExistence type="predicted"/>
<gene>
    <name evidence="2" type="ORF">K2U94_12695</name>
</gene>